<dbReference type="Pfam" id="PF00561">
    <property type="entry name" value="Abhydrolase_1"/>
    <property type="match status" value="1"/>
</dbReference>
<accession>A0AAD8A3F6</accession>
<reference evidence="4" key="2">
    <citation type="submission" date="2023-05" db="EMBL/GenBank/DDBJ databases">
        <authorList>
            <person name="Fouks B."/>
        </authorList>
    </citation>
    <scope>NUCLEOTIDE SEQUENCE</scope>
    <source>
        <strain evidence="4">Stay&amp;Tobe</strain>
        <tissue evidence="4">Testes</tissue>
    </source>
</reference>
<dbReference type="PRINTS" id="PR00111">
    <property type="entry name" value="ABHYDROLASE"/>
</dbReference>
<dbReference type="GO" id="GO:0016787">
    <property type="term" value="F:hydrolase activity"/>
    <property type="evidence" value="ECO:0007669"/>
    <property type="project" value="UniProtKB-KW"/>
</dbReference>
<proteinExistence type="inferred from homology"/>
<dbReference type="InterPro" id="IPR029058">
    <property type="entry name" value="AB_hydrolase_fold"/>
</dbReference>
<gene>
    <name evidence="4" type="ORF">L9F63_001783</name>
</gene>
<sequence>MALVTEVKIPVPWGHISGKWWGSLAVQPVIAIHGWQDNAGSFDTLAPLLAVHVPVLSIDLPGHGFSSHYPKGQFYYMFWDGLIVVRRIVKYYNWKKITILGHSLGGTIGFLYAATFPDEIKKLICIDIASPAVRSLPYFVNQTGSIVDKFLNYEDLNEGTVPTYTHAEMMKIMLNAYKEALTEESCEIMLKRGAIPVAGDDNYRFSRDSRLKVGALGFVSLDMALEYASRISCEVLNIKGIPGMKFDPPENYHIVLDKIKETAKKLEFHEIEGTHFLHLNNPDRRNYKADEHPLIGYFDHVFALAHGRILLHPTLSPFIFIPNINF</sequence>
<dbReference type="Gene3D" id="3.40.50.1820">
    <property type="entry name" value="alpha/beta hydrolase"/>
    <property type="match status" value="1"/>
</dbReference>
<feature type="non-terminal residue" evidence="4">
    <location>
        <position position="326"/>
    </location>
</feature>
<dbReference type="EMBL" id="JASPKZ010003860">
    <property type="protein sequence ID" value="KAJ9591696.1"/>
    <property type="molecule type" value="Genomic_DNA"/>
</dbReference>
<evidence type="ECO:0000313" key="4">
    <source>
        <dbReference type="EMBL" id="KAJ9591696.1"/>
    </source>
</evidence>
<evidence type="ECO:0000256" key="2">
    <source>
        <dbReference type="ARBA" id="ARBA00022801"/>
    </source>
</evidence>
<evidence type="ECO:0000313" key="5">
    <source>
        <dbReference type="Proteomes" id="UP001233999"/>
    </source>
</evidence>
<feature type="domain" description="AB hydrolase-1" evidence="3">
    <location>
        <begin position="28"/>
        <end position="158"/>
    </location>
</feature>
<reference evidence="4" key="1">
    <citation type="journal article" date="2023" name="IScience">
        <title>Live-bearing cockroach genome reveals convergent evolutionary mechanisms linked to viviparity in insects and beyond.</title>
        <authorList>
            <person name="Fouks B."/>
            <person name="Harrison M.C."/>
            <person name="Mikhailova A.A."/>
            <person name="Marchal E."/>
            <person name="English S."/>
            <person name="Carruthers M."/>
            <person name="Jennings E.C."/>
            <person name="Chiamaka E.L."/>
            <person name="Frigard R.A."/>
            <person name="Pippel M."/>
            <person name="Attardo G.M."/>
            <person name="Benoit J.B."/>
            <person name="Bornberg-Bauer E."/>
            <person name="Tobe S.S."/>
        </authorList>
    </citation>
    <scope>NUCLEOTIDE SEQUENCE</scope>
    <source>
        <strain evidence="4">Stay&amp;Tobe</strain>
    </source>
</reference>
<evidence type="ECO:0000256" key="1">
    <source>
        <dbReference type="ARBA" id="ARBA00008645"/>
    </source>
</evidence>
<protein>
    <recommendedName>
        <fullName evidence="3">AB hydrolase-1 domain-containing protein</fullName>
    </recommendedName>
</protein>
<dbReference type="AlphaFoldDB" id="A0AAD8A3F6"/>
<dbReference type="SUPFAM" id="SSF53474">
    <property type="entry name" value="alpha/beta-Hydrolases"/>
    <property type="match status" value="1"/>
</dbReference>
<comment type="caution">
    <text evidence="4">The sequence shown here is derived from an EMBL/GenBank/DDBJ whole genome shotgun (WGS) entry which is preliminary data.</text>
</comment>
<keyword evidence="2" id="KW-0378">Hydrolase</keyword>
<keyword evidence="5" id="KW-1185">Reference proteome</keyword>
<dbReference type="PANTHER" id="PTHR43798">
    <property type="entry name" value="MONOACYLGLYCEROL LIPASE"/>
    <property type="match status" value="1"/>
</dbReference>
<dbReference type="InterPro" id="IPR000073">
    <property type="entry name" value="AB_hydrolase_1"/>
</dbReference>
<name>A0AAD8A3F6_DIPPU</name>
<evidence type="ECO:0000259" key="3">
    <source>
        <dbReference type="Pfam" id="PF00561"/>
    </source>
</evidence>
<dbReference type="InterPro" id="IPR050266">
    <property type="entry name" value="AB_hydrolase_sf"/>
</dbReference>
<dbReference type="PANTHER" id="PTHR43798:SF14">
    <property type="entry name" value="SERINE HYDROLASE-LIKE PROTEIN DDB_G0286239"/>
    <property type="match status" value="1"/>
</dbReference>
<comment type="similarity">
    <text evidence="1">Belongs to the AB hydrolase superfamily.</text>
</comment>
<dbReference type="GO" id="GO:0016020">
    <property type="term" value="C:membrane"/>
    <property type="evidence" value="ECO:0007669"/>
    <property type="project" value="TreeGrafter"/>
</dbReference>
<organism evidence="4 5">
    <name type="scientific">Diploptera punctata</name>
    <name type="common">Pacific beetle cockroach</name>
    <dbReference type="NCBI Taxonomy" id="6984"/>
    <lineage>
        <taxon>Eukaryota</taxon>
        <taxon>Metazoa</taxon>
        <taxon>Ecdysozoa</taxon>
        <taxon>Arthropoda</taxon>
        <taxon>Hexapoda</taxon>
        <taxon>Insecta</taxon>
        <taxon>Pterygota</taxon>
        <taxon>Neoptera</taxon>
        <taxon>Polyneoptera</taxon>
        <taxon>Dictyoptera</taxon>
        <taxon>Blattodea</taxon>
        <taxon>Blaberoidea</taxon>
        <taxon>Blaberidae</taxon>
        <taxon>Diplopterinae</taxon>
        <taxon>Diploptera</taxon>
    </lineage>
</organism>
<dbReference type="Proteomes" id="UP001233999">
    <property type="component" value="Unassembled WGS sequence"/>
</dbReference>